<sequence length="506" mass="57745">MVNNRKLKDPSRAHCSRRARWPYGHETCDKGDVNFKIYSAFAGVKSFPLKRMIFQFWRPRTHDGRLVFECGLNPFAVCIHNQGLCDIYRAKSVVYKYSIIDEGENPPWIISGGPLTTAFLNHFPEVVLDRRVGRGSDPLVDYRLECDLTCCVMLPIFDGDDQSCRGVVECSMNHPALLLPIFNELKRQLQRKGLRIYHVQGSWPYKAAAIPGDLEPAKIEIDKGLKIACESHDITLCHVWISCTDQMERTYLVRLSQQHFAALDDNPLKDFYDAFDVIPGEEGLAWKTLATHQSHLCRNIYKLSDNKGVLSLISANMKYTCLVICLRSTRTGELDYAFEFFWPCTRNHSVVAETLLHTLRKYLPSFKFASGEQLGDEELSSVVVENSPSEAPNETWTSVGVKRKPINNPDDDDDDVAVYALFGKQARLFYLPSSSTFENVMEKLNKEFDLDPTQTYKVNHEVCPGQWSHSNLVCLESCRSAHNMGFVKLRVLVEGIPVRWQWKTNS</sequence>
<evidence type="ECO:0000313" key="3">
    <source>
        <dbReference type="EMBL" id="KAK9053937.1"/>
    </source>
</evidence>
<accession>A0AAP0GMJ9</accession>
<keyword evidence="4" id="KW-1185">Reference proteome</keyword>
<gene>
    <name evidence="3" type="ORF">SSX86_025012</name>
</gene>
<evidence type="ECO:0000259" key="2">
    <source>
        <dbReference type="Pfam" id="PF22922"/>
    </source>
</evidence>
<dbReference type="InterPro" id="IPR055081">
    <property type="entry name" value="NLP1-9_GAF"/>
</dbReference>
<proteinExistence type="predicted"/>
<dbReference type="Pfam" id="PF22922">
    <property type="entry name" value="GAF_NLP"/>
    <property type="match status" value="1"/>
</dbReference>
<dbReference type="PANTHER" id="PTHR32002:SF49">
    <property type="entry name" value="BILE ACID:SODIUM SYMPORTER_ARSENICAL RESISTANCE PROTEIN ACR3-RELATED"/>
    <property type="match status" value="1"/>
</dbReference>
<evidence type="ECO:0000313" key="4">
    <source>
        <dbReference type="Proteomes" id="UP001408789"/>
    </source>
</evidence>
<feature type="region of interest" description="Disordered" evidence="1">
    <location>
        <begin position="384"/>
        <end position="407"/>
    </location>
</feature>
<dbReference type="AlphaFoldDB" id="A0AAP0GMJ9"/>
<dbReference type="InterPro" id="IPR045012">
    <property type="entry name" value="NLP"/>
</dbReference>
<dbReference type="EMBL" id="JBCNJP010000025">
    <property type="protein sequence ID" value="KAK9053937.1"/>
    <property type="molecule type" value="Genomic_DNA"/>
</dbReference>
<evidence type="ECO:0000256" key="1">
    <source>
        <dbReference type="SAM" id="MobiDB-lite"/>
    </source>
</evidence>
<dbReference type="PANTHER" id="PTHR32002">
    <property type="entry name" value="PROTEIN NLP8"/>
    <property type="match status" value="1"/>
</dbReference>
<organism evidence="3 4">
    <name type="scientific">Deinandra increscens subsp. villosa</name>
    <dbReference type="NCBI Taxonomy" id="3103831"/>
    <lineage>
        <taxon>Eukaryota</taxon>
        <taxon>Viridiplantae</taxon>
        <taxon>Streptophyta</taxon>
        <taxon>Embryophyta</taxon>
        <taxon>Tracheophyta</taxon>
        <taxon>Spermatophyta</taxon>
        <taxon>Magnoliopsida</taxon>
        <taxon>eudicotyledons</taxon>
        <taxon>Gunneridae</taxon>
        <taxon>Pentapetalae</taxon>
        <taxon>asterids</taxon>
        <taxon>campanulids</taxon>
        <taxon>Asterales</taxon>
        <taxon>Asteraceae</taxon>
        <taxon>Asteroideae</taxon>
        <taxon>Heliantheae alliance</taxon>
        <taxon>Madieae</taxon>
        <taxon>Madiinae</taxon>
        <taxon>Deinandra</taxon>
    </lineage>
</organism>
<name>A0AAP0GMJ9_9ASTR</name>
<comment type="caution">
    <text evidence="3">The sequence shown here is derived from an EMBL/GenBank/DDBJ whole genome shotgun (WGS) entry which is preliminary data.</text>
</comment>
<dbReference type="GO" id="GO:0003700">
    <property type="term" value="F:DNA-binding transcription factor activity"/>
    <property type="evidence" value="ECO:0007669"/>
    <property type="project" value="InterPro"/>
</dbReference>
<reference evidence="3 4" key="1">
    <citation type="submission" date="2024-04" db="EMBL/GenBank/DDBJ databases">
        <title>The reference genome of an endangered Asteraceae, Deinandra increscens subsp. villosa, native to the Central Coast of California.</title>
        <authorList>
            <person name="Guilliams M."/>
            <person name="Hasenstab-Lehman K."/>
            <person name="Meyer R."/>
            <person name="Mcevoy S."/>
        </authorList>
    </citation>
    <scope>NUCLEOTIDE SEQUENCE [LARGE SCALE GENOMIC DNA]</scope>
    <source>
        <tissue evidence="3">Leaf</tissue>
    </source>
</reference>
<feature type="compositionally biased region" description="Polar residues" evidence="1">
    <location>
        <begin position="384"/>
        <end position="398"/>
    </location>
</feature>
<feature type="domain" description="NLP1-9 GAF" evidence="2">
    <location>
        <begin position="218"/>
        <end position="363"/>
    </location>
</feature>
<protein>
    <recommendedName>
        <fullName evidence="2">NLP1-9 GAF domain-containing protein</fullName>
    </recommendedName>
</protein>
<dbReference type="Proteomes" id="UP001408789">
    <property type="component" value="Unassembled WGS sequence"/>
</dbReference>